<organism evidence="3 4">
    <name type="scientific">Arenimonas metalli CF5-1</name>
    <dbReference type="NCBI Taxonomy" id="1384056"/>
    <lineage>
        <taxon>Bacteria</taxon>
        <taxon>Pseudomonadati</taxon>
        <taxon>Pseudomonadota</taxon>
        <taxon>Gammaproteobacteria</taxon>
        <taxon>Lysobacterales</taxon>
        <taxon>Lysobacteraceae</taxon>
        <taxon>Arenimonas</taxon>
    </lineage>
</organism>
<dbReference type="eggNOG" id="COG3164">
    <property type="taxonomic scope" value="Bacteria"/>
</dbReference>
<dbReference type="InterPro" id="IPR025263">
    <property type="entry name" value="YhdP_central"/>
</dbReference>
<dbReference type="NCBIfam" id="TIGR02099">
    <property type="entry name" value="YhdP family protein"/>
    <property type="match status" value="1"/>
</dbReference>
<dbReference type="EMBL" id="AVCK01000015">
    <property type="protein sequence ID" value="KFN46569.1"/>
    <property type="molecule type" value="Genomic_DNA"/>
</dbReference>
<dbReference type="Pfam" id="PF13116">
    <property type="entry name" value="YhdP"/>
    <property type="match status" value="1"/>
</dbReference>
<dbReference type="Proteomes" id="UP000029393">
    <property type="component" value="Unassembled WGS sequence"/>
</dbReference>
<protein>
    <recommendedName>
        <fullName evidence="2">YhdP central domain-containing protein</fullName>
    </recommendedName>
</protein>
<evidence type="ECO:0000256" key="1">
    <source>
        <dbReference type="SAM" id="MobiDB-lite"/>
    </source>
</evidence>
<feature type="region of interest" description="Disordered" evidence="1">
    <location>
        <begin position="967"/>
        <end position="993"/>
    </location>
</feature>
<dbReference type="AlphaFoldDB" id="A0A091B6U6"/>
<evidence type="ECO:0000313" key="4">
    <source>
        <dbReference type="Proteomes" id="UP000029393"/>
    </source>
</evidence>
<sequence>MSSPLRRRIRHARRFTGYGLLVLLILAATLVGGLNQLLPLVERHPDKIAGWLSERLRQPVAFDAARGEWTRRGPRFTLDGLRIGPEGRRLDIGRAELLVAVYSGLLPGAPLTELKVRELSLVLEQGEDRRWRMVGLPFQPDPAVDPLDTLEALGELQVERANLAVRSPAFKRELRLPRVDLRLRVGGDRLLAGVRAWADREGTPLQAVADLERGTWSGLLWAGGKPLALEEWSPLLADTGMVVAGKGAVDLWARIDTQRVMDVRVRAQLAPIALVARTPWHRDGGDALSSPPVAFERADLLARWQADANGWQLHAPELHFHEGGRREPHSFDGLWLAGGERFALQAPRMDLAPARALATLAPAVPAGLRQWLHEAAPDGVLHHVQVQGREGDWSGSARIDAVGWAPYGGQPGVQGLGGSVAYDQDGGVLRLAEGPARFDWPKFRQPLDFRLGGTLGWWREGGLWTAGASDLRIRGADFGARLRAELHFPGEARRPRVDLAAIVDPSPVPAAGKFWVQGKMPPTTIEWLDRALLDGSVEQGRAVLAGDLADWPFRNGEGRFDARARVSQARVAFNPEWPDAEAMDLDVAFDGPGMTLEGQGMILGNRVRRVAGGIADFRDPRLVLDIEAPADGASLQALMLESPLRARFEEHLLNASIRGPAEVRLSLDLPLAARLGGRRIDGTIDLAGARLSDPRWDIDLQAVNGRTRFSDRGFIADALEVEFEGEPARFSLMVGADYTGDAALAARASLVGAFPAQKLIARHPPLAWLDPWLVGRSTWTVAVDIPQSAPGAAAAPSRLSINSDLVGTAVALPAPLAKPAEARWPLRLQAPLPLAGGEVRMQLGDTLRLRGRMGSDDAMGGLLLFGPGEEPPLPQQGLVALGRTETLDAAGWIAFAAKGEGAGGLREVDLRVANLDLLGSRFADTRLQLRRETERTRLSLEGPAVAGEIDIPRDLAQGIDGRFARLHWPEKPEPTPEQRATLEAGRSDDPAKLPPLRFRVQDLRLGQLALGVAELEAQPMPEGLRIDRFDTTSDALQLRARGEWLRAGEGSSRSRFAVDFGADSLGDMLGAFGLAGMVEDGETRGRLEGDWPGSPGAFALARFEGKLSVEVGEGQLLEVEPGGGGRVLGLISLAEIPRRLSLDFSDFFEKGFGFNTMQGEFVFADGRASTDLLQINGPAAEIRVSGSTDLRAQQYDQRIEVLPKAGGVLPAIGAIAGGPVGAAVGAVAQAVLQKPLKQAARTVYRVTGPWKEPVIEVVEKGPPVAGGD</sequence>
<feature type="compositionally biased region" description="Basic and acidic residues" evidence="1">
    <location>
        <begin position="967"/>
        <end position="976"/>
    </location>
</feature>
<gene>
    <name evidence="3" type="ORF">N787_10085</name>
</gene>
<name>A0A091B6U6_9GAMM</name>
<evidence type="ECO:0000259" key="2">
    <source>
        <dbReference type="Pfam" id="PF13116"/>
    </source>
</evidence>
<dbReference type="InterPro" id="IPR011836">
    <property type="entry name" value="YhdP"/>
</dbReference>
<dbReference type="STRING" id="1384056.N787_10085"/>
<dbReference type="PATRIC" id="fig|1384056.3.peg.1242"/>
<dbReference type="OrthoDB" id="9762238at2"/>
<feature type="domain" description="YhdP central" evidence="2">
    <location>
        <begin position="20"/>
        <end position="1255"/>
    </location>
</feature>
<dbReference type="PANTHER" id="PTHR38690">
    <property type="entry name" value="PROTEASE-RELATED"/>
    <property type="match status" value="1"/>
</dbReference>
<reference evidence="3 4" key="1">
    <citation type="submission" date="2013-09" db="EMBL/GenBank/DDBJ databases">
        <title>Genome sequencing of Arenimonas metalli.</title>
        <authorList>
            <person name="Chen F."/>
            <person name="Wang G."/>
        </authorList>
    </citation>
    <scope>NUCLEOTIDE SEQUENCE [LARGE SCALE GENOMIC DNA]</scope>
    <source>
        <strain evidence="3 4">CF5-1</strain>
    </source>
</reference>
<accession>A0A091B6U6</accession>
<proteinExistence type="predicted"/>
<dbReference type="RefSeq" id="WP_034211832.1">
    <property type="nucleotide sequence ID" value="NZ_AVCK01000015.1"/>
</dbReference>
<keyword evidence="4" id="KW-1185">Reference proteome</keyword>
<comment type="caution">
    <text evidence="3">The sequence shown here is derived from an EMBL/GenBank/DDBJ whole genome shotgun (WGS) entry which is preliminary data.</text>
</comment>
<evidence type="ECO:0000313" key="3">
    <source>
        <dbReference type="EMBL" id="KFN46569.1"/>
    </source>
</evidence>
<dbReference type="PANTHER" id="PTHR38690:SF1">
    <property type="entry name" value="PROTEASE"/>
    <property type="match status" value="1"/>
</dbReference>